<sequence length="119" mass="12845">MEKPAIPEIHGYLWRPETHTFHLPCGECTITLEDVALQLGLPMDGLVIKESVIVSGKKDLYTTLLGKVQDKFEAICHIINIILGDVSGHGTECGVDQWLTAPAAVMGLVQTTVSTSQCG</sequence>
<feature type="domain" description="Aminotransferase-like plant mobile" evidence="1">
    <location>
        <begin position="14"/>
        <end position="71"/>
    </location>
</feature>
<dbReference type="AlphaFoldDB" id="A0A7J9DYZ5"/>
<organism evidence="2 3">
    <name type="scientific">Gossypium trilobum</name>
    <dbReference type="NCBI Taxonomy" id="34281"/>
    <lineage>
        <taxon>Eukaryota</taxon>
        <taxon>Viridiplantae</taxon>
        <taxon>Streptophyta</taxon>
        <taxon>Embryophyta</taxon>
        <taxon>Tracheophyta</taxon>
        <taxon>Spermatophyta</taxon>
        <taxon>Magnoliopsida</taxon>
        <taxon>eudicotyledons</taxon>
        <taxon>Gunneridae</taxon>
        <taxon>Pentapetalae</taxon>
        <taxon>rosids</taxon>
        <taxon>malvids</taxon>
        <taxon>Malvales</taxon>
        <taxon>Malvaceae</taxon>
        <taxon>Malvoideae</taxon>
        <taxon>Gossypium</taxon>
    </lineage>
</organism>
<comment type="caution">
    <text evidence="2">The sequence shown here is derived from an EMBL/GenBank/DDBJ whole genome shotgun (WGS) entry which is preliminary data.</text>
</comment>
<reference evidence="2 3" key="1">
    <citation type="journal article" date="2019" name="Genome Biol. Evol.">
        <title>Insights into the evolution of the New World diploid cottons (Gossypium, subgenus Houzingenia) based on genome sequencing.</title>
        <authorList>
            <person name="Grover C.E."/>
            <person name="Arick M.A. 2nd"/>
            <person name="Thrash A."/>
            <person name="Conover J.L."/>
            <person name="Sanders W.S."/>
            <person name="Peterson D.G."/>
            <person name="Frelichowski J.E."/>
            <person name="Scheffler J.A."/>
            <person name="Scheffler B.E."/>
            <person name="Wendel J.F."/>
        </authorList>
    </citation>
    <scope>NUCLEOTIDE SEQUENCE [LARGE SCALE GENOMIC DNA]</scope>
    <source>
        <strain evidence="2">8</strain>
        <tissue evidence="2">Leaf</tissue>
    </source>
</reference>
<dbReference type="InterPro" id="IPR019557">
    <property type="entry name" value="AminoTfrase-like_pln_mobile"/>
</dbReference>
<dbReference type="GO" id="GO:0010073">
    <property type="term" value="P:meristem maintenance"/>
    <property type="evidence" value="ECO:0007669"/>
    <property type="project" value="InterPro"/>
</dbReference>
<dbReference type="InterPro" id="IPR044824">
    <property type="entry name" value="MAIN-like"/>
</dbReference>
<protein>
    <recommendedName>
        <fullName evidence="1">Aminotransferase-like plant mobile domain-containing protein</fullName>
    </recommendedName>
</protein>
<dbReference type="PANTHER" id="PTHR46033:SF8">
    <property type="entry name" value="PROTEIN MAINTENANCE OF MERISTEMS-LIKE"/>
    <property type="match status" value="1"/>
</dbReference>
<evidence type="ECO:0000259" key="1">
    <source>
        <dbReference type="Pfam" id="PF10536"/>
    </source>
</evidence>
<name>A0A7J9DYZ5_9ROSI</name>
<evidence type="ECO:0000313" key="2">
    <source>
        <dbReference type="EMBL" id="MBA0765808.1"/>
    </source>
</evidence>
<dbReference type="PANTHER" id="PTHR46033">
    <property type="entry name" value="PROTEIN MAIN-LIKE 2"/>
    <property type="match status" value="1"/>
</dbReference>
<evidence type="ECO:0000313" key="3">
    <source>
        <dbReference type="Proteomes" id="UP000593568"/>
    </source>
</evidence>
<keyword evidence="3" id="KW-1185">Reference proteome</keyword>
<gene>
    <name evidence="2" type="ORF">Gotri_014945</name>
</gene>
<proteinExistence type="predicted"/>
<dbReference type="EMBL" id="JABEZW010000005">
    <property type="protein sequence ID" value="MBA0765808.1"/>
    <property type="molecule type" value="Genomic_DNA"/>
</dbReference>
<dbReference type="Proteomes" id="UP000593568">
    <property type="component" value="Unassembled WGS sequence"/>
</dbReference>
<accession>A0A7J9DYZ5</accession>
<dbReference type="Pfam" id="PF10536">
    <property type="entry name" value="PMD"/>
    <property type="match status" value="1"/>
</dbReference>